<organism evidence="1 2">
    <name type="scientific">Dryococelus australis</name>
    <dbReference type="NCBI Taxonomy" id="614101"/>
    <lineage>
        <taxon>Eukaryota</taxon>
        <taxon>Metazoa</taxon>
        <taxon>Ecdysozoa</taxon>
        <taxon>Arthropoda</taxon>
        <taxon>Hexapoda</taxon>
        <taxon>Insecta</taxon>
        <taxon>Pterygota</taxon>
        <taxon>Neoptera</taxon>
        <taxon>Polyneoptera</taxon>
        <taxon>Phasmatodea</taxon>
        <taxon>Verophasmatodea</taxon>
        <taxon>Anareolatae</taxon>
        <taxon>Phasmatidae</taxon>
        <taxon>Eurycanthinae</taxon>
        <taxon>Dryococelus</taxon>
    </lineage>
</organism>
<protein>
    <submittedName>
        <fullName evidence="1">Uncharacterized protein</fullName>
    </submittedName>
</protein>
<evidence type="ECO:0000313" key="1">
    <source>
        <dbReference type="EMBL" id="KAJ8868099.1"/>
    </source>
</evidence>
<keyword evidence="2" id="KW-1185">Reference proteome</keyword>
<proteinExistence type="predicted"/>
<dbReference type="EMBL" id="JARBHB010000015">
    <property type="protein sequence ID" value="KAJ8868099.1"/>
    <property type="molecule type" value="Genomic_DNA"/>
</dbReference>
<comment type="caution">
    <text evidence="1">The sequence shown here is derived from an EMBL/GenBank/DDBJ whole genome shotgun (WGS) entry which is preliminary data.</text>
</comment>
<reference evidence="1 2" key="1">
    <citation type="submission" date="2023-02" db="EMBL/GenBank/DDBJ databases">
        <title>LHISI_Scaffold_Assembly.</title>
        <authorList>
            <person name="Stuart O.P."/>
            <person name="Cleave R."/>
            <person name="Magrath M.J.L."/>
            <person name="Mikheyev A.S."/>
        </authorList>
    </citation>
    <scope>NUCLEOTIDE SEQUENCE [LARGE SCALE GENOMIC DNA]</scope>
    <source>
        <strain evidence="1">Daus_M_001</strain>
        <tissue evidence="1">Leg muscle</tissue>
    </source>
</reference>
<sequence>MVDTVLSKCSVGVIVNEDYNKSSYGLVSKVKKTFSEFTDKEKSVLKLSSHDFQVLNATTLSTDISFDLKKKDYIACMYNSCWWLAEVNAVQESEKECCVHFLNIAGSSTSFQRWYEMTSKCFFI</sequence>
<dbReference type="Proteomes" id="UP001159363">
    <property type="component" value="Chromosome 14"/>
</dbReference>
<evidence type="ECO:0000313" key="2">
    <source>
        <dbReference type="Proteomes" id="UP001159363"/>
    </source>
</evidence>
<name>A0ABQ9G6K9_9NEOP</name>
<accession>A0ABQ9G6K9</accession>
<gene>
    <name evidence="1" type="ORF">PR048_031908</name>
</gene>